<reference evidence="2 3" key="1">
    <citation type="submission" date="2019-12" db="EMBL/GenBank/DDBJ databases">
        <authorList>
            <person name="Dong K."/>
        </authorList>
    </citation>
    <scope>NUCLEOTIDE SEQUENCE [LARGE SCALE GENOMIC DNA]</scope>
    <source>
        <strain evidence="2 3">JCM 31225</strain>
    </source>
</reference>
<feature type="region of interest" description="Disordered" evidence="1">
    <location>
        <begin position="1"/>
        <end position="58"/>
    </location>
</feature>
<keyword evidence="3" id="KW-1185">Reference proteome</keyword>
<gene>
    <name evidence="2" type="ORF">GQF63_01195</name>
</gene>
<proteinExistence type="predicted"/>
<dbReference type="EMBL" id="WSQA01000001">
    <property type="protein sequence ID" value="MVZ60627.1"/>
    <property type="molecule type" value="Genomic_DNA"/>
</dbReference>
<sequence length="58" mass="6657">MKGNQGQNGGRPVNTGKQHMPVQNKDNLDSREHEEQQVKGDDMTHNKKEKKSENKENK</sequence>
<name>A0A6N8KU65_9SPHI</name>
<accession>A0A6N8KU65</accession>
<feature type="compositionally biased region" description="Basic and acidic residues" evidence="1">
    <location>
        <begin position="26"/>
        <end position="58"/>
    </location>
</feature>
<evidence type="ECO:0000313" key="2">
    <source>
        <dbReference type="EMBL" id="MVZ60627.1"/>
    </source>
</evidence>
<dbReference type="OrthoDB" id="679969at2"/>
<evidence type="ECO:0000256" key="1">
    <source>
        <dbReference type="SAM" id="MobiDB-lite"/>
    </source>
</evidence>
<comment type="caution">
    <text evidence="2">The sequence shown here is derived from an EMBL/GenBank/DDBJ whole genome shotgun (WGS) entry which is preliminary data.</text>
</comment>
<organism evidence="2 3">
    <name type="scientific">Sphingobacterium humi</name>
    <dbReference type="NCBI Taxonomy" id="1796905"/>
    <lineage>
        <taxon>Bacteria</taxon>
        <taxon>Pseudomonadati</taxon>
        <taxon>Bacteroidota</taxon>
        <taxon>Sphingobacteriia</taxon>
        <taxon>Sphingobacteriales</taxon>
        <taxon>Sphingobacteriaceae</taxon>
        <taxon>Sphingobacterium</taxon>
    </lineage>
</organism>
<dbReference type="Proteomes" id="UP000435036">
    <property type="component" value="Unassembled WGS sequence"/>
</dbReference>
<dbReference type="RefSeq" id="WP_160367263.1">
    <property type="nucleotide sequence ID" value="NZ_WSQA01000001.1"/>
</dbReference>
<protein>
    <submittedName>
        <fullName evidence="2">Uncharacterized protein</fullName>
    </submittedName>
</protein>
<evidence type="ECO:0000313" key="3">
    <source>
        <dbReference type="Proteomes" id="UP000435036"/>
    </source>
</evidence>
<dbReference type="AlphaFoldDB" id="A0A6N8KU65"/>